<organism evidence="1">
    <name type="scientific">Anguilla anguilla</name>
    <name type="common">European freshwater eel</name>
    <name type="synonym">Muraena anguilla</name>
    <dbReference type="NCBI Taxonomy" id="7936"/>
    <lineage>
        <taxon>Eukaryota</taxon>
        <taxon>Metazoa</taxon>
        <taxon>Chordata</taxon>
        <taxon>Craniata</taxon>
        <taxon>Vertebrata</taxon>
        <taxon>Euteleostomi</taxon>
        <taxon>Actinopterygii</taxon>
        <taxon>Neopterygii</taxon>
        <taxon>Teleostei</taxon>
        <taxon>Anguilliformes</taxon>
        <taxon>Anguillidae</taxon>
        <taxon>Anguilla</taxon>
    </lineage>
</organism>
<reference evidence="1" key="2">
    <citation type="journal article" date="2015" name="Fish Shellfish Immunol.">
        <title>Early steps in the European eel (Anguilla anguilla)-Vibrio vulnificus interaction in the gills: Role of the RtxA13 toxin.</title>
        <authorList>
            <person name="Callol A."/>
            <person name="Pajuelo D."/>
            <person name="Ebbesson L."/>
            <person name="Teles M."/>
            <person name="MacKenzie S."/>
            <person name="Amaro C."/>
        </authorList>
    </citation>
    <scope>NUCLEOTIDE SEQUENCE</scope>
</reference>
<name>A0A0E9VAW9_ANGAN</name>
<reference evidence="1" key="1">
    <citation type="submission" date="2014-11" db="EMBL/GenBank/DDBJ databases">
        <authorList>
            <person name="Amaro Gonzalez C."/>
        </authorList>
    </citation>
    <scope>NUCLEOTIDE SEQUENCE</scope>
</reference>
<accession>A0A0E9VAW9</accession>
<protein>
    <submittedName>
        <fullName evidence="1">Uncharacterized protein</fullName>
    </submittedName>
</protein>
<proteinExistence type="predicted"/>
<dbReference type="EMBL" id="GBXM01033391">
    <property type="protein sequence ID" value="JAH75186.1"/>
    <property type="molecule type" value="Transcribed_RNA"/>
</dbReference>
<sequence>MLVRTTIIKKTI</sequence>
<evidence type="ECO:0000313" key="1">
    <source>
        <dbReference type="EMBL" id="JAH75186.1"/>
    </source>
</evidence>